<comment type="caution">
    <text evidence="3">The sequence shown here is derived from an EMBL/GenBank/DDBJ whole genome shotgun (WGS) entry which is preliminary data.</text>
</comment>
<keyword evidence="4" id="KW-1185">Reference proteome</keyword>
<accession>A0A401US42</accession>
<dbReference type="SUPFAM" id="SSF51126">
    <property type="entry name" value="Pectin lyase-like"/>
    <property type="match status" value="1"/>
</dbReference>
<gene>
    <name evidence="3" type="ORF">Ctaglu_39570</name>
</gene>
<sequence length="415" mass="47074">MKNLLKKLISILMCFTMVLSIASLKTEVVQAKEKEVVPKMDIVSLGHFPFIEGQENSIYASCNNYTGKVQYQAFYIGENTMNSWELVNNKDMVDGWTKSIEANKFAVLNISNLNLKPDYYKFAIRVKRDGVQGKYKNKYGSYDDVYAFSTVVKKVEKEIKNEVIEVSNAKELLENIGSNKTIKLKAGEYDLLAVKDLNNKHIKFEKVFDGQQLVISDISNLNIEGLKEAQVKLLVNPRYANVLTFKNSNNINISNIIAGHYPDKGSCTGGVFFFDNCKNVDIKNSVLFGCGTEGINLNKVENFNFENSTIKECSYDLMTLLDSKNIVFKDSKFYDTVEFNLINVSNTKGVIFDKCKIYNNKATGEFFPYLFNVDENSNVLVKNSIIKDNAVKSLVSNKEAVIFENVEFHNNTFDK</sequence>
<feature type="signal peptide" evidence="1">
    <location>
        <begin position="1"/>
        <end position="22"/>
    </location>
</feature>
<dbReference type="RefSeq" id="WP_125004948.1">
    <property type="nucleotide sequence ID" value="NZ_BHYK01000031.1"/>
</dbReference>
<evidence type="ECO:0000259" key="2">
    <source>
        <dbReference type="Pfam" id="PF13229"/>
    </source>
</evidence>
<protein>
    <recommendedName>
        <fullName evidence="2">Right handed beta helix domain-containing protein</fullName>
    </recommendedName>
</protein>
<feature type="domain" description="Right handed beta helix" evidence="2">
    <location>
        <begin position="273"/>
        <end position="414"/>
    </location>
</feature>
<evidence type="ECO:0000256" key="1">
    <source>
        <dbReference type="SAM" id="SignalP"/>
    </source>
</evidence>
<dbReference type="OrthoDB" id="1956031at2"/>
<evidence type="ECO:0000313" key="4">
    <source>
        <dbReference type="Proteomes" id="UP000287872"/>
    </source>
</evidence>
<evidence type="ECO:0000313" key="3">
    <source>
        <dbReference type="EMBL" id="GCD12334.1"/>
    </source>
</evidence>
<dbReference type="AlphaFoldDB" id="A0A401US42"/>
<dbReference type="Proteomes" id="UP000287872">
    <property type="component" value="Unassembled WGS sequence"/>
</dbReference>
<proteinExistence type="predicted"/>
<organism evidence="3 4">
    <name type="scientific">Clostridium tagluense</name>
    <dbReference type="NCBI Taxonomy" id="360422"/>
    <lineage>
        <taxon>Bacteria</taxon>
        <taxon>Bacillati</taxon>
        <taxon>Bacillota</taxon>
        <taxon>Clostridia</taxon>
        <taxon>Eubacteriales</taxon>
        <taxon>Clostridiaceae</taxon>
        <taxon>Clostridium</taxon>
    </lineage>
</organism>
<feature type="chain" id="PRO_5038446218" description="Right handed beta helix domain-containing protein" evidence="1">
    <location>
        <begin position="23"/>
        <end position="415"/>
    </location>
</feature>
<dbReference type="Gene3D" id="2.160.20.10">
    <property type="entry name" value="Single-stranded right-handed beta-helix, Pectin lyase-like"/>
    <property type="match status" value="2"/>
</dbReference>
<dbReference type="Pfam" id="PF13229">
    <property type="entry name" value="Beta_helix"/>
    <property type="match status" value="1"/>
</dbReference>
<keyword evidence="1" id="KW-0732">Signal</keyword>
<dbReference type="InterPro" id="IPR012334">
    <property type="entry name" value="Pectin_lyas_fold"/>
</dbReference>
<dbReference type="EMBL" id="BHYK01000031">
    <property type="protein sequence ID" value="GCD12334.1"/>
    <property type="molecule type" value="Genomic_DNA"/>
</dbReference>
<reference evidence="3 4" key="1">
    <citation type="submission" date="2018-11" db="EMBL/GenBank/DDBJ databases">
        <title>Genome sequencing and assembly of Clostridium tagluense strain A121.</title>
        <authorList>
            <person name="Murakami T."/>
            <person name="Segawa T."/>
            <person name="Shcherbakova V.A."/>
            <person name="Mori H."/>
            <person name="Yoshimura Y."/>
        </authorList>
    </citation>
    <scope>NUCLEOTIDE SEQUENCE [LARGE SCALE GENOMIC DNA]</scope>
    <source>
        <strain evidence="3 4">A121</strain>
    </source>
</reference>
<dbReference type="InterPro" id="IPR039448">
    <property type="entry name" value="Beta_helix"/>
</dbReference>
<dbReference type="InterPro" id="IPR011050">
    <property type="entry name" value="Pectin_lyase_fold/virulence"/>
</dbReference>
<name>A0A401US42_9CLOT</name>